<dbReference type="KEGG" id="atl:Athai_00940"/>
<sequence length="238" mass="25044">MAALELVPPLAVLAFSIAVRGVEPATLPAHAVLAGLVGYCGWQLHRNRTRTQRWGRAGQLMAALLGVLVLGSPTVALVRPAHEPAWGPLVLVAIVAGGAGGWLLAGWLADRCVGWLLRADPADLAASPLAVSWPTTGKDRILVEPHALTLLHRQPSRHGRPARAVTVRTTPLAQVAPSTVTVRVVDQPGGAGPEPMVQVGAGPEPWLLPAREPERLARLIALRATANRPRATATRTEG</sequence>
<keyword evidence="1" id="KW-1133">Transmembrane helix</keyword>
<evidence type="ECO:0000256" key="1">
    <source>
        <dbReference type="SAM" id="Phobius"/>
    </source>
</evidence>
<keyword evidence="3" id="KW-1185">Reference proteome</keyword>
<feature type="transmembrane region" description="Helical" evidence="1">
    <location>
        <begin position="28"/>
        <end position="45"/>
    </location>
</feature>
<protein>
    <submittedName>
        <fullName evidence="2">Uncharacterized protein</fullName>
    </submittedName>
</protein>
<proteinExistence type="predicted"/>
<dbReference type="RefSeq" id="WP_203959620.1">
    <property type="nucleotide sequence ID" value="NZ_AP023355.1"/>
</dbReference>
<dbReference type="Proteomes" id="UP000611640">
    <property type="component" value="Chromosome"/>
</dbReference>
<dbReference type="AlphaFoldDB" id="A0A7R7DJB0"/>
<evidence type="ECO:0000313" key="2">
    <source>
        <dbReference type="EMBL" id="BCJ32591.1"/>
    </source>
</evidence>
<keyword evidence="1" id="KW-0472">Membrane</keyword>
<reference evidence="2 3" key="1">
    <citation type="submission" date="2020-08" db="EMBL/GenBank/DDBJ databases">
        <title>Whole genome shotgun sequence of Actinocatenispora thailandica NBRC 105041.</title>
        <authorList>
            <person name="Komaki H."/>
            <person name="Tamura T."/>
        </authorList>
    </citation>
    <scope>NUCLEOTIDE SEQUENCE [LARGE SCALE GENOMIC DNA]</scope>
    <source>
        <strain evidence="2 3">NBRC 105041</strain>
    </source>
</reference>
<dbReference type="EMBL" id="AP023355">
    <property type="protein sequence ID" value="BCJ32591.1"/>
    <property type="molecule type" value="Genomic_DNA"/>
</dbReference>
<keyword evidence="1" id="KW-0812">Transmembrane</keyword>
<feature type="transmembrane region" description="Helical" evidence="1">
    <location>
        <begin position="85"/>
        <end position="109"/>
    </location>
</feature>
<evidence type="ECO:0000313" key="3">
    <source>
        <dbReference type="Proteomes" id="UP000611640"/>
    </source>
</evidence>
<name>A0A7R7DJB0_9ACTN</name>
<gene>
    <name evidence="2" type="ORF">Athai_00940</name>
</gene>
<accession>A0A7R7DJB0</accession>
<feature type="transmembrane region" description="Helical" evidence="1">
    <location>
        <begin position="57"/>
        <end position="79"/>
    </location>
</feature>
<organism evidence="2 3">
    <name type="scientific">Actinocatenispora thailandica</name>
    <dbReference type="NCBI Taxonomy" id="227318"/>
    <lineage>
        <taxon>Bacteria</taxon>
        <taxon>Bacillati</taxon>
        <taxon>Actinomycetota</taxon>
        <taxon>Actinomycetes</taxon>
        <taxon>Micromonosporales</taxon>
        <taxon>Micromonosporaceae</taxon>
        <taxon>Actinocatenispora</taxon>
    </lineage>
</organism>